<proteinExistence type="predicted"/>
<feature type="compositionally biased region" description="Polar residues" evidence="1">
    <location>
        <begin position="43"/>
        <end position="53"/>
    </location>
</feature>
<reference evidence="2" key="1">
    <citation type="journal article" date="2022" name="Int. J. Mol. Sci.">
        <title>Draft Genome of Tanacetum Coccineum: Genomic Comparison of Closely Related Tanacetum-Family Plants.</title>
        <authorList>
            <person name="Yamashiro T."/>
            <person name="Shiraishi A."/>
            <person name="Nakayama K."/>
            <person name="Satake H."/>
        </authorList>
    </citation>
    <scope>NUCLEOTIDE SEQUENCE</scope>
</reference>
<sequence length="86" mass="9526">MPKPPSTHNTPSKENSFIAPSNQASPQHHSPPLIDPYVDVVLQANQNHNQTQFQPPPSPTREMLIDDKSTSRSIKPSSNASLKSYH</sequence>
<protein>
    <submittedName>
        <fullName evidence="2">Uncharacterized protein</fullName>
    </submittedName>
</protein>
<comment type="caution">
    <text evidence="2">The sequence shown here is derived from an EMBL/GenBank/DDBJ whole genome shotgun (WGS) entry which is preliminary data.</text>
</comment>
<evidence type="ECO:0000313" key="2">
    <source>
        <dbReference type="EMBL" id="GJT61986.1"/>
    </source>
</evidence>
<organism evidence="2 3">
    <name type="scientific">Tanacetum coccineum</name>
    <dbReference type="NCBI Taxonomy" id="301880"/>
    <lineage>
        <taxon>Eukaryota</taxon>
        <taxon>Viridiplantae</taxon>
        <taxon>Streptophyta</taxon>
        <taxon>Embryophyta</taxon>
        <taxon>Tracheophyta</taxon>
        <taxon>Spermatophyta</taxon>
        <taxon>Magnoliopsida</taxon>
        <taxon>eudicotyledons</taxon>
        <taxon>Gunneridae</taxon>
        <taxon>Pentapetalae</taxon>
        <taxon>asterids</taxon>
        <taxon>campanulids</taxon>
        <taxon>Asterales</taxon>
        <taxon>Asteraceae</taxon>
        <taxon>Asteroideae</taxon>
        <taxon>Anthemideae</taxon>
        <taxon>Anthemidinae</taxon>
        <taxon>Tanacetum</taxon>
    </lineage>
</organism>
<name>A0ABQ5FEY0_9ASTR</name>
<gene>
    <name evidence="2" type="ORF">Tco_1005519</name>
</gene>
<feature type="compositionally biased region" description="Polar residues" evidence="1">
    <location>
        <begin position="1"/>
        <end position="28"/>
    </location>
</feature>
<evidence type="ECO:0000313" key="3">
    <source>
        <dbReference type="Proteomes" id="UP001151760"/>
    </source>
</evidence>
<feature type="region of interest" description="Disordered" evidence="1">
    <location>
        <begin position="1"/>
        <end position="86"/>
    </location>
</feature>
<feature type="compositionally biased region" description="Polar residues" evidence="1">
    <location>
        <begin position="71"/>
        <end position="86"/>
    </location>
</feature>
<keyword evidence="3" id="KW-1185">Reference proteome</keyword>
<dbReference type="EMBL" id="BQNB010017334">
    <property type="protein sequence ID" value="GJT61986.1"/>
    <property type="molecule type" value="Genomic_DNA"/>
</dbReference>
<accession>A0ABQ5FEY0</accession>
<dbReference type="Proteomes" id="UP001151760">
    <property type="component" value="Unassembled WGS sequence"/>
</dbReference>
<reference evidence="2" key="2">
    <citation type="submission" date="2022-01" db="EMBL/GenBank/DDBJ databases">
        <authorList>
            <person name="Yamashiro T."/>
            <person name="Shiraishi A."/>
            <person name="Satake H."/>
            <person name="Nakayama K."/>
        </authorList>
    </citation>
    <scope>NUCLEOTIDE SEQUENCE</scope>
</reference>
<evidence type="ECO:0000256" key="1">
    <source>
        <dbReference type="SAM" id="MobiDB-lite"/>
    </source>
</evidence>